<organism evidence="1 2">
    <name type="scientific">Acorus gramineus</name>
    <name type="common">Dwarf sweet flag</name>
    <dbReference type="NCBI Taxonomy" id="55184"/>
    <lineage>
        <taxon>Eukaryota</taxon>
        <taxon>Viridiplantae</taxon>
        <taxon>Streptophyta</taxon>
        <taxon>Embryophyta</taxon>
        <taxon>Tracheophyta</taxon>
        <taxon>Spermatophyta</taxon>
        <taxon>Magnoliopsida</taxon>
        <taxon>Liliopsida</taxon>
        <taxon>Acoraceae</taxon>
        <taxon>Acorus</taxon>
    </lineage>
</organism>
<proteinExistence type="predicted"/>
<comment type="caution">
    <text evidence="1">The sequence shown here is derived from an EMBL/GenBank/DDBJ whole genome shotgun (WGS) entry which is preliminary data.</text>
</comment>
<dbReference type="EMBL" id="JAUJYN010000001">
    <property type="protein sequence ID" value="KAK1279548.1"/>
    <property type="molecule type" value="Genomic_DNA"/>
</dbReference>
<protein>
    <submittedName>
        <fullName evidence="1">Uncharacterized protein</fullName>
    </submittedName>
</protein>
<reference evidence="1" key="1">
    <citation type="journal article" date="2023" name="Nat. Commun.">
        <title>Diploid and tetraploid genomes of Acorus and the evolution of monocots.</title>
        <authorList>
            <person name="Ma L."/>
            <person name="Liu K.W."/>
            <person name="Li Z."/>
            <person name="Hsiao Y.Y."/>
            <person name="Qi Y."/>
            <person name="Fu T."/>
            <person name="Tang G.D."/>
            <person name="Zhang D."/>
            <person name="Sun W.H."/>
            <person name="Liu D.K."/>
            <person name="Li Y."/>
            <person name="Chen G.Z."/>
            <person name="Liu X.D."/>
            <person name="Liao X.Y."/>
            <person name="Jiang Y.T."/>
            <person name="Yu X."/>
            <person name="Hao Y."/>
            <person name="Huang J."/>
            <person name="Zhao X.W."/>
            <person name="Ke S."/>
            <person name="Chen Y.Y."/>
            <person name="Wu W.L."/>
            <person name="Hsu J.L."/>
            <person name="Lin Y.F."/>
            <person name="Huang M.D."/>
            <person name="Li C.Y."/>
            <person name="Huang L."/>
            <person name="Wang Z.W."/>
            <person name="Zhao X."/>
            <person name="Zhong W.Y."/>
            <person name="Peng D.H."/>
            <person name="Ahmad S."/>
            <person name="Lan S."/>
            <person name="Zhang J.S."/>
            <person name="Tsai W.C."/>
            <person name="Van de Peer Y."/>
            <person name="Liu Z.J."/>
        </authorList>
    </citation>
    <scope>NUCLEOTIDE SEQUENCE</scope>
    <source>
        <strain evidence="1">SCP</strain>
    </source>
</reference>
<dbReference type="AlphaFoldDB" id="A0AAV9BU10"/>
<dbReference type="Proteomes" id="UP001179952">
    <property type="component" value="Unassembled WGS sequence"/>
</dbReference>
<reference evidence="1" key="2">
    <citation type="submission" date="2023-06" db="EMBL/GenBank/DDBJ databases">
        <authorList>
            <person name="Ma L."/>
            <person name="Liu K.-W."/>
            <person name="Li Z."/>
            <person name="Hsiao Y.-Y."/>
            <person name="Qi Y."/>
            <person name="Fu T."/>
            <person name="Tang G."/>
            <person name="Zhang D."/>
            <person name="Sun W.-H."/>
            <person name="Liu D.-K."/>
            <person name="Li Y."/>
            <person name="Chen G.-Z."/>
            <person name="Liu X.-D."/>
            <person name="Liao X.-Y."/>
            <person name="Jiang Y.-T."/>
            <person name="Yu X."/>
            <person name="Hao Y."/>
            <person name="Huang J."/>
            <person name="Zhao X.-W."/>
            <person name="Ke S."/>
            <person name="Chen Y.-Y."/>
            <person name="Wu W.-L."/>
            <person name="Hsu J.-L."/>
            <person name="Lin Y.-F."/>
            <person name="Huang M.-D."/>
            <person name="Li C.-Y."/>
            <person name="Huang L."/>
            <person name="Wang Z.-W."/>
            <person name="Zhao X."/>
            <person name="Zhong W.-Y."/>
            <person name="Peng D.-H."/>
            <person name="Ahmad S."/>
            <person name="Lan S."/>
            <person name="Zhang J.-S."/>
            <person name="Tsai W.-C."/>
            <person name="Van De Peer Y."/>
            <person name="Liu Z.-J."/>
        </authorList>
    </citation>
    <scope>NUCLEOTIDE SEQUENCE</scope>
    <source>
        <strain evidence="1">SCP</strain>
        <tissue evidence="1">Leaves</tissue>
    </source>
</reference>
<accession>A0AAV9BU10</accession>
<sequence>MVCVQVLNQLQKKAETHTLGLGWSQELEQGIQEAQEIQEDKNNNYRYMIS</sequence>
<keyword evidence="2" id="KW-1185">Reference proteome</keyword>
<name>A0AAV9BU10_ACOGR</name>
<evidence type="ECO:0000313" key="2">
    <source>
        <dbReference type="Proteomes" id="UP001179952"/>
    </source>
</evidence>
<evidence type="ECO:0000313" key="1">
    <source>
        <dbReference type="EMBL" id="KAK1279548.1"/>
    </source>
</evidence>
<gene>
    <name evidence="1" type="ORF">QJS04_geneDACA015073</name>
</gene>